<keyword evidence="3" id="KW-1185">Reference proteome</keyword>
<feature type="transmembrane region" description="Helical" evidence="1">
    <location>
        <begin position="16"/>
        <end position="39"/>
    </location>
</feature>
<feature type="transmembrane region" description="Helical" evidence="1">
    <location>
        <begin position="51"/>
        <end position="73"/>
    </location>
</feature>
<evidence type="ECO:0000313" key="2">
    <source>
        <dbReference type="EMBL" id="ESO82036.1"/>
    </source>
</evidence>
<dbReference type="EMBL" id="KB204066">
    <property type="protein sequence ID" value="ESO82036.1"/>
    <property type="molecule type" value="Genomic_DNA"/>
</dbReference>
<dbReference type="HOGENOM" id="CLU_2253082_0_0_1"/>
<evidence type="ECO:0000313" key="3">
    <source>
        <dbReference type="Proteomes" id="UP000030746"/>
    </source>
</evidence>
<sequence length="104" mass="11969">MHADKETADNGGKSNSFIFCFWVSAFLVLARLSVIFVWLSAVVCSDVCCFVHDFCLVVLVLVFLDHKLIWVFFVSRDVRMGQNTYTTCDIGDIDNVVLGYWRYR</sequence>
<dbReference type="KEGG" id="lgi:LOTGIDRAFT_237215"/>
<dbReference type="AlphaFoldDB" id="V3ZMH6"/>
<dbReference type="GeneID" id="20250381"/>
<proteinExistence type="predicted"/>
<protein>
    <recommendedName>
        <fullName evidence="4">Transmembrane protein</fullName>
    </recommendedName>
</protein>
<organism evidence="2 3">
    <name type="scientific">Lottia gigantea</name>
    <name type="common">Giant owl limpet</name>
    <dbReference type="NCBI Taxonomy" id="225164"/>
    <lineage>
        <taxon>Eukaryota</taxon>
        <taxon>Metazoa</taxon>
        <taxon>Spiralia</taxon>
        <taxon>Lophotrochozoa</taxon>
        <taxon>Mollusca</taxon>
        <taxon>Gastropoda</taxon>
        <taxon>Patellogastropoda</taxon>
        <taxon>Lottioidea</taxon>
        <taxon>Lottiidae</taxon>
        <taxon>Lottia</taxon>
    </lineage>
</organism>
<keyword evidence="1" id="KW-0472">Membrane</keyword>
<evidence type="ECO:0008006" key="4">
    <source>
        <dbReference type="Google" id="ProtNLM"/>
    </source>
</evidence>
<gene>
    <name evidence="2" type="ORF">LOTGIDRAFT_237215</name>
</gene>
<dbReference type="Proteomes" id="UP000030746">
    <property type="component" value="Unassembled WGS sequence"/>
</dbReference>
<name>V3ZMH6_LOTGI</name>
<accession>V3ZMH6</accession>
<keyword evidence="1" id="KW-1133">Transmembrane helix</keyword>
<dbReference type="RefSeq" id="XP_009067336.1">
    <property type="nucleotide sequence ID" value="XM_009069088.1"/>
</dbReference>
<reference evidence="2 3" key="1">
    <citation type="journal article" date="2013" name="Nature">
        <title>Insights into bilaterian evolution from three spiralian genomes.</title>
        <authorList>
            <person name="Simakov O."/>
            <person name="Marletaz F."/>
            <person name="Cho S.J."/>
            <person name="Edsinger-Gonzales E."/>
            <person name="Havlak P."/>
            <person name="Hellsten U."/>
            <person name="Kuo D.H."/>
            <person name="Larsson T."/>
            <person name="Lv J."/>
            <person name="Arendt D."/>
            <person name="Savage R."/>
            <person name="Osoegawa K."/>
            <person name="de Jong P."/>
            <person name="Grimwood J."/>
            <person name="Chapman J.A."/>
            <person name="Shapiro H."/>
            <person name="Aerts A."/>
            <person name="Otillar R.P."/>
            <person name="Terry A.Y."/>
            <person name="Boore J.L."/>
            <person name="Grigoriev I.V."/>
            <person name="Lindberg D.R."/>
            <person name="Seaver E.C."/>
            <person name="Weisblat D.A."/>
            <person name="Putnam N.H."/>
            <person name="Rokhsar D.S."/>
        </authorList>
    </citation>
    <scope>NUCLEOTIDE SEQUENCE [LARGE SCALE GENOMIC DNA]</scope>
</reference>
<keyword evidence="1" id="KW-0812">Transmembrane</keyword>
<evidence type="ECO:0000256" key="1">
    <source>
        <dbReference type="SAM" id="Phobius"/>
    </source>
</evidence>
<dbReference type="CTD" id="20250381"/>